<dbReference type="AlphaFoldDB" id="A0A096H4C6"/>
<dbReference type="InterPro" id="IPR029045">
    <property type="entry name" value="ClpP/crotonase-like_dom_sf"/>
</dbReference>
<dbReference type="GO" id="GO:0003824">
    <property type="term" value="F:catalytic activity"/>
    <property type="evidence" value="ECO:0007669"/>
    <property type="project" value="InterPro"/>
</dbReference>
<accession>A0A096H4C6</accession>
<dbReference type="Proteomes" id="UP000029553">
    <property type="component" value="Unassembled WGS sequence"/>
</dbReference>
<comment type="caution">
    <text evidence="3">The sequence shown here is derived from an EMBL/GenBank/DDBJ whole genome shotgun (WGS) entry which is preliminary data.</text>
</comment>
<dbReference type="EMBL" id="AWOR01000001">
    <property type="protein sequence ID" value="KGH32295.1"/>
    <property type="molecule type" value="Genomic_DNA"/>
</dbReference>
<reference evidence="3 4" key="1">
    <citation type="submission" date="2013-09" db="EMBL/GenBank/DDBJ databases">
        <title>High correlation between genotypes and phenotypes of environmental bacteria Comamonas testosteroni strains.</title>
        <authorList>
            <person name="Liu L."/>
            <person name="Zhu W."/>
            <person name="Xia X."/>
            <person name="Xu B."/>
            <person name="Luo M."/>
            <person name="Wang G."/>
        </authorList>
    </citation>
    <scope>NUCLEOTIDE SEQUENCE [LARGE SCALE GENOMIC DNA]</scope>
    <source>
        <strain evidence="3 4">JL40</strain>
    </source>
</reference>
<dbReference type="CDD" id="cd06558">
    <property type="entry name" value="crotonase-like"/>
    <property type="match status" value="1"/>
</dbReference>
<dbReference type="SUPFAM" id="SSF52096">
    <property type="entry name" value="ClpP/crotonase"/>
    <property type="match status" value="1"/>
</dbReference>
<comment type="similarity">
    <text evidence="1 2">Belongs to the enoyl-CoA hydratase/isomerase family.</text>
</comment>
<evidence type="ECO:0000256" key="2">
    <source>
        <dbReference type="RuleBase" id="RU003707"/>
    </source>
</evidence>
<dbReference type="InterPro" id="IPR001753">
    <property type="entry name" value="Enoyl-CoA_hydra/iso"/>
</dbReference>
<dbReference type="PANTHER" id="PTHR43802:SF1">
    <property type="entry name" value="IP11341P-RELATED"/>
    <property type="match status" value="1"/>
</dbReference>
<name>A0A096H4C6_COMTE</name>
<proteinExistence type="inferred from homology"/>
<sequence length="280" mass="29653">MLSASSPCGVALERHGAVAVIAFDRPDRRNAMDMSMREEFARLAAQSLADESLRAIVLTGRGGHFCAGGDIGSMGQGPEGMSAEVGRERMRRTLQSVSALYSCDKPVLAAVEGCAYGGGFGLALLADMVIAAQGARFCMSFARVGLVPDSGALYTLPRIVGVQRAKELMFSARELDADQAHDWGIAMEVVPRGGALARALQLAQAMAGASPAATAMTKTALNNSLSSDLHSMVELEANAQGLAFSTAYHREAKERFLNKRPPLFAWPAQPKNEFEGGKTC</sequence>
<dbReference type="Gene3D" id="3.90.226.10">
    <property type="entry name" value="2-enoyl-CoA Hydratase, Chain A, domain 1"/>
    <property type="match status" value="1"/>
</dbReference>
<organism evidence="3 4">
    <name type="scientific">Comamonas testosteroni</name>
    <name type="common">Pseudomonas testosteroni</name>
    <dbReference type="NCBI Taxonomy" id="285"/>
    <lineage>
        <taxon>Bacteria</taxon>
        <taxon>Pseudomonadati</taxon>
        <taxon>Pseudomonadota</taxon>
        <taxon>Betaproteobacteria</taxon>
        <taxon>Burkholderiales</taxon>
        <taxon>Comamonadaceae</taxon>
        <taxon>Comamonas</taxon>
    </lineage>
</organism>
<evidence type="ECO:0000313" key="4">
    <source>
        <dbReference type="Proteomes" id="UP000029553"/>
    </source>
</evidence>
<dbReference type="PANTHER" id="PTHR43802">
    <property type="entry name" value="ENOYL-COA HYDRATASE"/>
    <property type="match status" value="1"/>
</dbReference>
<dbReference type="Gene3D" id="1.10.12.10">
    <property type="entry name" value="Lyase 2-enoyl-coa Hydratase, Chain A, domain 2"/>
    <property type="match status" value="1"/>
</dbReference>
<gene>
    <name evidence="3" type="ORF">P353_03330</name>
</gene>
<dbReference type="RefSeq" id="WP_034365108.1">
    <property type="nucleotide sequence ID" value="NZ_AWOR01000001.1"/>
</dbReference>
<dbReference type="PROSITE" id="PS00166">
    <property type="entry name" value="ENOYL_COA_HYDRATASE"/>
    <property type="match status" value="1"/>
</dbReference>
<evidence type="ECO:0000313" key="3">
    <source>
        <dbReference type="EMBL" id="KGH32295.1"/>
    </source>
</evidence>
<dbReference type="InterPro" id="IPR014748">
    <property type="entry name" value="Enoyl-CoA_hydra_C"/>
</dbReference>
<dbReference type="InterPro" id="IPR018376">
    <property type="entry name" value="Enoyl-CoA_hyd/isom_CS"/>
</dbReference>
<dbReference type="Pfam" id="PF00378">
    <property type="entry name" value="ECH_1"/>
    <property type="match status" value="1"/>
</dbReference>
<evidence type="ECO:0000256" key="1">
    <source>
        <dbReference type="ARBA" id="ARBA00005254"/>
    </source>
</evidence>
<protein>
    <submittedName>
        <fullName evidence="3">Enoyl-CoA hydratase</fullName>
    </submittedName>
</protein>